<evidence type="ECO:0000256" key="7">
    <source>
        <dbReference type="ARBA" id="ARBA00023157"/>
    </source>
</evidence>
<comment type="caution">
    <text evidence="10">The sequence shown here is derived from an EMBL/GenBank/DDBJ whole genome shotgun (WGS) entry which is preliminary data.</text>
</comment>
<evidence type="ECO:0000256" key="1">
    <source>
        <dbReference type="ARBA" id="ARBA00006249"/>
    </source>
</evidence>
<evidence type="ECO:0000313" key="11">
    <source>
        <dbReference type="Proteomes" id="UP001152885"/>
    </source>
</evidence>
<reference evidence="10" key="1">
    <citation type="submission" date="2022-12" db="EMBL/GenBank/DDBJ databases">
        <authorList>
            <person name="Brejova B."/>
        </authorList>
    </citation>
    <scope>NUCLEOTIDE SEQUENCE</scope>
</reference>
<accession>A0A9W4TZK4</accession>
<dbReference type="GO" id="GO:0030600">
    <property type="term" value="F:feruloyl esterase activity"/>
    <property type="evidence" value="ECO:0007669"/>
    <property type="project" value="UniProtKB-ARBA"/>
</dbReference>
<dbReference type="EC" id="3.1.1.-" evidence="8"/>
<dbReference type="InterPro" id="IPR029058">
    <property type="entry name" value="AB_hydrolase_fold"/>
</dbReference>
<dbReference type="SUPFAM" id="SSF53474">
    <property type="entry name" value="alpha/beta-Hydrolases"/>
    <property type="match status" value="1"/>
</dbReference>
<keyword evidence="4 9" id="KW-0732">Signal</keyword>
<feature type="signal peptide" evidence="9">
    <location>
        <begin position="1"/>
        <end position="15"/>
    </location>
</feature>
<dbReference type="PANTHER" id="PTHR33938">
    <property type="entry name" value="FERULOYL ESTERASE B-RELATED"/>
    <property type="match status" value="1"/>
</dbReference>
<dbReference type="OrthoDB" id="3039123at2759"/>
<evidence type="ECO:0000256" key="4">
    <source>
        <dbReference type="ARBA" id="ARBA00022729"/>
    </source>
</evidence>
<evidence type="ECO:0000313" key="10">
    <source>
        <dbReference type="EMBL" id="CAI5760088.1"/>
    </source>
</evidence>
<gene>
    <name evidence="10" type="ORF">CANVERA_P4599</name>
</gene>
<evidence type="ECO:0000256" key="9">
    <source>
        <dbReference type="SAM" id="SignalP"/>
    </source>
</evidence>
<feature type="chain" id="PRO_5040793732" description="Carboxylic ester hydrolase" evidence="9">
    <location>
        <begin position="16"/>
        <end position="567"/>
    </location>
</feature>
<evidence type="ECO:0000256" key="8">
    <source>
        <dbReference type="RuleBase" id="RU361238"/>
    </source>
</evidence>
<proteinExistence type="inferred from homology"/>
<evidence type="ECO:0000256" key="3">
    <source>
        <dbReference type="ARBA" id="ARBA00022723"/>
    </source>
</evidence>
<dbReference type="GO" id="GO:0046872">
    <property type="term" value="F:metal ion binding"/>
    <property type="evidence" value="ECO:0007669"/>
    <property type="project" value="UniProtKB-KW"/>
</dbReference>
<evidence type="ECO:0000256" key="5">
    <source>
        <dbReference type="ARBA" id="ARBA00022801"/>
    </source>
</evidence>
<organism evidence="10 11">
    <name type="scientific">Candida verbasci</name>
    <dbReference type="NCBI Taxonomy" id="1227364"/>
    <lineage>
        <taxon>Eukaryota</taxon>
        <taxon>Fungi</taxon>
        <taxon>Dikarya</taxon>
        <taxon>Ascomycota</taxon>
        <taxon>Saccharomycotina</taxon>
        <taxon>Pichiomycetes</taxon>
        <taxon>Debaryomycetaceae</taxon>
        <taxon>Candida/Lodderomyces clade</taxon>
        <taxon>Candida</taxon>
    </lineage>
</organism>
<keyword evidence="6" id="KW-0106">Calcium</keyword>
<sequence length="567" mass="62488">MIYNFILLATSIAAASIPAGFSFCSSDGIKDALPDVLGVQFDQNSISASIANATVGIPYCNVSLSYSHPGKNDIINLKYAFPSTTSFKNRYYSAGGGGYTLNQDPTGGLKYGAGSGATDAGYDAFHYSFDEQVLFGNGSINWDGIYMFGYQALGELTKIGKGITKNLYSMNDDKLYTYFEGCSDGGREGMSQAQVYGEEYDGIVSGAPAFRYAQQQVIHLFPAQVEKTLGYNPPPCELAKIVNATIDACDKLDGRVDGVISRSDLCMLQFDLDLIIGEPYYCAAQTSTSLGFGFGKRNEGSTTQITPEQNGTVSKEGVAVAKAINNGLFNSKGQRGYLSWQIGSSFSDAETTYNHTTDSWNYPIISLGGTFVAKFVELLNIDNITELPDSYEVLIDWMDIAYNRYLDSLQTTNPDLTKFQSHGGKLLHYHGENDPSVPAASSVHYWQSVRDIMYGNYTWDESLEQLNEWYQFYLIPGASHCAANDLQPGPYPKSNVEIIINWVENGIKPSGLNTVTTSGPFSGEEQNLCMWPDRPYWTSHNNFTCEFDQASYDSWTYTFDAFKVPIY</sequence>
<dbReference type="PANTHER" id="PTHR33938:SF7">
    <property type="entry name" value="CARBOXYLIC ESTER HYDROLASE"/>
    <property type="match status" value="1"/>
</dbReference>
<dbReference type="EMBL" id="CANTUO010000005">
    <property type="protein sequence ID" value="CAI5760088.1"/>
    <property type="molecule type" value="Genomic_DNA"/>
</dbReference>
<protein>
    <recommendedName>
        <fullName evidence="8">Carboxylic ester hydrolase</fullName>
        <ecNumber evidence="8">3.1.1.-</ecNumber>
    </recommendedName>
</protein>
<keyword evidence="3" id="KW-0479">Metal-binding</keyword>
<keyword evidence="2" id="KW-0719">Serine esterase</keyword>
<keyword evidence="5 8" id="KW-0378">Hydrolase</keyword>
<evidence type="ECO:0000256" key="2">
    <source>
        <dbReference type="ARBA" id="ARBA00022487"/>
    </source>
</evidence>
<keyword evidence="11" id="KW-1185">Reference proteome</keyword>
<dbReference type="Pfam" id="PF07519">
    <property type="entry name" value="Tannase"/>
    <property type="match status" value="1"/>
</dbReference>
<keyword evidence="7" id="KW-1015">Disulfide bond</keyword>
<evidence type="ECO:0000256" key="6">
    <source>
        <dbReference type="ARBA" id="ARBA00022837"/>
    </source>
</evidence>
<dbReference type="AlphaFoldDB" id="A0A9W4TZK4"/>
<dbReference type="InterPro" id="IPR011118">
    <property type="entry name" value="Tannase/feruloyl_esterase"/>
</dbReference>
<comment type="similarity">
    <text evidence="1 8">Belongs to the tannase family.</text>
</comment>
<dbReference type="Proteomes" id="UP001152885">
    <property type="component" value="Unassembled WGS sequence"/>
</dbReference>
<name>A0A9W4TZK4_9ASCO</name>